<dbReference type="GO" id="GO:0090729">
    <property type="term" value="F:toxin activity"/>
    <property type="evidence" value="ECO:0007669"/>
    <property type="project" value="UniProtKB-KW"/>
</dbReference>
<keyword evidence="4 8" id="KW-0479">Metal-binding</keyword>
<dbReference type="InterPro" id="IPR022907">
    <property type="entry name" value="VapC_family"/>
</dbReference>
<dbReference type="HAMAP" id="MF_00265">
    <property type="entry name" value="VapC_Nob1"/>
    <property type="match status" value="1"/>
</dbReference>
<dbReference type="Pfam" id="PF01850">
    <property type="entry name" value="PIN"/>
    <property type="match status" value="1"/>
</dbReference>
<proteinExistence type="inferred from homology"/>
<dbReference type="PANTHER" id="PTHR33653:SF1">
    <property type="entry name" value="RIBONUCLEASE VAPC2"/>
    <property type="match status" value="1"/>
</dbReference>
<dbReference type="Proteomes" id="UP000323454">
    <property type="component" value="Unassembled WGS sequence"/>
</dbReference>
<dbReference type="GO" id="GO:0000287">
    <property type="term" value="F:magnesium ion binding"/>
    <property type="evidence" value="ECO:0007669"/>
    <property type="project" value="UniProtKB-UniRule"/>
</dbReference>
<name>A0A5B2XPR0_9PSEU</name>
<evidence type="ECO:0000259" key="9">
    <source>
        <dbReference type="Pfam" id="PF01850"/>
    </source>
</evidence>
<dbReference type="SUPFAM" id="SSF88723">
    <property type="entry name" value="PIN domain-like"/>
    <property type="match status" value="1"/>
</dbReference>
<evidence type="ECO:0000256" key="6">
    <source>
        <dbReference type="ARBA" id="ARBA00022842"/>
    </source>
</evidence>
<keyword evidence="6 8" id="KW-0460">Magnesium</keyword>
<dbReference type="Gene3D" id="3.40.50.1010">
    <property type="entry name" value="5'-nuclease"/>
    <property type="match status" value="1"/>
</dbReference>
<organism evidence="10 11">
    <name type="scientific">Solihabitans fulvus</name>
    <dbReference type="NCBI Taxonomy" id="1892852"/>
    <lineage>
        <taxon>Bacteria</taxon>
        <taxon>Bacillati</taxon>
        <taxon>Actinomycetota</taxon>
        <taxon>Actinomycetes</taxon>
        <taxon>Pseudonocardiales</taxon>
        <taxon>Pseudonocardiaceae</taxon>
        <taxon>Solihabitans</taxon>
    </lineage>
</organism>
<protein>
    <recommendedName>
        <fullName evidence="8">Ribonuclease VapC</fullName>
        <shortName evidence="8">RNase VapC</shortName>
        <ecNumber evidence="8">3.1.-.-</ecNumber>
    </recommendedName>
    <alternativeName>
        <fullName evidence="8">Toxin VapC</fullName>
    </alternativeName>
</protein>
<dbReference type="CDD" id="cd18755">
    <property type="entry name" value="PIN_MtVapC3_VapC21-like"/>
    <property type="match status" value="1"/>
</dbReference>
<evidence type="ECO:0000256" key="3">
    <source>
        <dbReference type="ARBA" id="ARBA00022722"/>
    </source>
</evidence>
<reference evidence="10 11" key="2">
    <citation type="submission" date="2019-09" db="EMBL/GenBank/DDBJ databases">
        <authorList>
            <person name="Jin C."/>
        </authorList>
    </citation>
    <scope>NUCLEOTIDE SEQUENCE [LARGE SCALE GENOMIC DNA]</scope>
    <source>
        <strain evidence="10 11">AN110305</strain>
    </source>
</reference>
<evidence type="ECO:0000256" key="1">
    <source>
        <dbReference type="ARBA" id="ARBA00001946"/>
    </source>
</evidence>
<feature type="binding site" evidence="8">
    <location>
        <position position="121"/>
    </location>
    <ligand>
        <name>Mg(2+)</name>
        <dbReference type="ChEBI" id="CHEBI:18420"/>
    </ligand>
</feature>
<keyword evidence="11" id="KW-1185">Reference proteome</keyword>
<feature type="binding site" evidence="8">
    <location>
        <position position="34"/>
    </location>
    <ligand>
        <name>Mg(2+)</name>
        <dbReference type="ChEBI" id="CHEBI:18420"/>
    </ligand>
</feature>
<evidence type="ECO:0000256" key="8">
    <source>
        <dbReference type="HAMAP-Rule" id="MF_00265"/>
    </source>
</evidence>
<keyword evidence="5 8" id="KW-0378">Hydrolase</keyword>
<evidence type="ECO:0000313" key="10">
    <source>
        <dbReference type="EMBL" id="KAA2264940.1"/>
    </source>
</evidence>
<evidence type="ECO:0000313" key="11">
    <source>
        <dbReference type="Proteomes" id="UP000323454"/>
    </source>
</evidence>
<comment type="similarity">
    <text evidence="7 8">Belongs to the PINc/VapC protein family.</text>
</comment>
<evidence type="ECO:0000256" key="2">
    <source>
        <dbReference type="ARBA" id="ARBA00022649"/>
    </source>
</evidence>
<evidence type="ECO:0000256" key="7">
    <source>
        <dbReference type="ARBA" id="ARBA00038093"/>
    </source>
</evidence>
<comment type="cofactor">
    <cofactor evidence="1 8">
        <name>Mg(2+)</name>
        <dbReference type="ChEBI" id="CHEBI:18420"/>
    </cofactor>
</comment>
<keyword evidence="8" id="KW-0800">Toxin</keyword>
<dbReference type="InterPro" id="IPR029060">
    <property type="entry name" value="PIN-like_dom_sf"/>
</dbReference>
<dbReference type="InterPro" id="IPR002716">
    <property type="entry name" value="PIN_dom"/>
</dbReference>
<comment type="function">
    <text evidence="8">Toxic component of a toxin-antitoxin (TA) system. An RNase.</text>
</comment>
<evidence type="ECO:0000256" key="5">
    <source>
        <dbReference type="ARBA" id="ARBA00022801"/>
    </source>
</evidence>
<dbReference type="GO" id="GO:0004540">
    <property type="term" value="F:RNA nuclease activity"/>
    <property type="evidence" value="ECO:0007669"/>
    <property type="project" value="InterPro"/>
</dbReference>
<reference evidence="10 11" key="1">
    <citation type="submission" date="2019-09" db="EMBL/GenBank/DDBJ databases">
        <title>Goodfellowia gen. nov., a new genus of the Pseudonocardineae related to Actinoalloteichus, containing Goodfellowia coeruleoviolacea gen. nov., comb. nov. gen. nov., comb. nov.</title>
        <authorList>
            <person name="Labeda D."/>
        </authorList>
    </citation>
    <scope>NUCLEOTIDE SEQUENCE [LARGE SCALE GENOMIC DNA]</scope>
    <source>
        <strain evidence="10 11">AN110305</strain>
    </source>
</reference>
<accession>A0A5B2XPR0</accession>
<evidence type="ECO:0000256" key="4">
    <source>
        <dbReference type="ARBA" id="ARBA00022723"/>
    </source>
</evidence>
<keyword evidence="3 8" id="KW-0540">Nuclease</keyword>
<dbReference type="InterPro" id="IPR050556">
    <property type="entry name" value="Type_II_TA_system_RNase"/>
</dbReference>
<dbReference type="EMBL" id="VUOB01000010">
    <property type="protein sequence ID" value="KAA2264940.1"/>
    <property type="molecule type" value="Genomic_DNA"/>
</dbReference>
<comment type="caution">
    <text evidence="10">The sequence shown here is derived from an EMBL/GenBank/DDBJ whole genome shotgun (WGS) entry which is preliminary data.</text>
</comment>
<gene>
    <name evidence="8" type="primary">vapC</name>
    <name evidence="10" type="ORF">F0L68_06405</name>
</gene>
<dbReference type="PANTHER" id="PTHR33653">
    <property type="entry name" value="RIBONUCLEASE VAPC2"/>
    <property type="match status" value="1"/>
</dbReference>
<dbReference type="OrthoDB" id="5185254at2"/>
<feature type="domain" description="PIN" evidence="9">
    <location>
        <begin position="34"/>
        <end position="146"/>
    </location>
</feature>
<sequence>MRRRETRGQREPGRPGFVRLRRQGCCVALTHLADTSVLTRLKAAPVRQVLGELLSQRRVGRCGMSDLELGFSARNADEWDQINRAVRLFQQVTVQPEDYTRASGVQRALAEHGLKGRKVPDLLIAAVAERHALTVLHYDRDFELIADMTGQQHQWVVPRGTID</sequence>
<keyword evidence="2 8" id="KW-1277">Toxin-antitoxin system</keyword>
<dbReference type="GO" id="GO:0016787">
    <property type="term" value="F:hydrolase activity"/>
    <property type="evidence" value="ECO:0007669"/>
    <property type="project" value="UniProtKB-KW"/>
</dbReference>
<dbReference type="EC" id="3.1.-.-" evidence="8"/>
<dbReference type="AlphaFoldDB" id="A0A5B2XPR0"/>